<comment type="caution">
    <text evidence="6">Lacks conserved residue(s) required for the propagation of feature annotation.</text>
</comment>
<dbReference type="Pfam" id="PF13385">
    <property type="entry name" value="Laminin_G_3"/>
    <property type="match status" value="1"/>
</dbReference>
<dbReference type="InterPro" id="IPR000742">
    <property type="entry name" value="EGF"/>
</dbReference>
<dbReference type="Gene3D" id="2.60.120.200">
    <property type="match status" value="2"/>
</dbReference>
<dbReference type="KEGG" id="bbel:109481627"/>
<evidence type="ECO:0000313" key="8">
    <source>
        <dbReference type="Proteomes" id="UP000515135"/>
    </source>
</evidence>
<name>A0A6P5ADC8_BRABE</name>
<evidence type="ECO:0000256" key="1">
    <source>
        <dbReference type="ARBA" id="ARBA00022536"/>
    </source>
</evidence>
<feature type="disulfide bond" evidence="6">
    <location>
        <begin position="39"/>
        <end position="48"/>
    </location>
</feature>
<dbReference type="InterPro" id="IPR001881">
    <property type="entry name" value="EGF-like_Ca-bd_dom"/>
</dbReference>
<evidence type="ECO:0000259" key="7">
    <source>
        <dbReference type="PROSITE" id="PS50026"/>
    </source>
</evidence>
<dbReference type="PRINTS" id="PR00010">
    <property type="entry name" value="EGFBLOOD"/>
</dbReference>
<evidence type="ECO:0000256" key="5">
    <source>
        <dbReference type="ARBA" id="ARBA00023180"/>
    </source>
</evidence>
<dbReference type="GO" id="GO:0005509">
    <property type="term" value="F:calcium ion binding"/>
    <property type="evidence" value="ECO:0007669"/>
    <property type="project" value="InterPro"/>
</dbReference>
<dbReference type="PROSITE" id="PS00022">
    <property type="entry name" value="EGF_1"/>
    <property type="match status" value="2"/>
</dbReference>
<keyword evidence="2" id="KW-0732">Signal</keyword>
<evidence type="ECO:0000256" key="4">
    <source>
        <dbReference type="ARBA" id="ARBA00023157"/>
    </source>
</evidence>
<dbReference type="SUPFAM" id="SSF57184">
    <property type="entry name" value="Growth factor receptor domain"/>
    <property type="match status" value="1"/>
</dbReference>
<feature type="domain" description="EGF-like" evidence="7">
    <location>
        <begin position="11"/>
        <end position="49"/>
    </location>
</feature>
<dbReference type="InterPro" id="IPR024731">
    <property type="entry name" value="NELL2-like_EGF"/>
</dbReference>
<keyword evidence="8" id="KW-1185">Reference proteome</keyword>
<dbReference type="SMART" id="SM00179">
    <property type="entry name" value="EGF_CA"/>
    <property type="match status" value="2"/>
</dbReference>
<dbReference type="Gene3D" id="2.10.25.10">
    <property type="entry name" value="Laminin"/>
    <property type="match status" value="3"/>
</dbReference>
<dbReference type="CDD" id="cd00054">
    <property type="entry name" value="EGF_CA"/>
    <property type="match status" value="2"/>
</dbReference>
<dbReference type="PROSITE" id="PS01187">
    <property type="entry name" value="EGF_CA"/>
    <property type="match status" value="1"/>
</dbReference>
<dbReference type="FunFam" id="2.10.25.10:FF:000038">
    <property type="entry name" value="Fibrillin 2"/>
    <property type="match status" value="1"/>
</dbReference>
<dbReference type="AlphaFoldDB" id="A0A6P5ADC8"/>
<reference evidence="9" key="1">
    <citation type="submission" date="2025-08" db="UniProtKB">
        <authorList>
            <consortium name="RefSeq"/>
        </authorList>
    </citation>
    <scope>IDENTIFICATION</scope>
    <source>
        <tissue evidence="9">Gonad</tissue>
    </source>
</reference>
<evidence type="ECO:0000256" key="6">
    <source>
        <dbReference type="PROSITE-ProRule" id="PRU00076"/>
    </source>
</evidence>
<feature type="disulfide bond" evidence="6">
    <location>
        <begin position="358"/>
        <end position="367"/>
    </location>
</feature>
<keyword evidence="5" id="KW-0325">Glycoprotein</keyword>
<feature type="domain" description="EGF-like" evidence="7">
    <location>
        <begin position="51"/>
        <end position="91"/>
    </location>
</feature>
<dbReference type="GeneID" id="109481627"/>
<keyword evidence="3" id="KW-0677">Repeat</keyword>
<evidence type="ECO:0000256" key="3">
    <source>
        <dbReference type="ARBA" id="ARBA00022737"/>
    </source>
</evidence>
<dbReference type="PROSITE" id="PS50026">
    <property type="entry name" value="EGF_3"/>
    <property type="match status" value="3"/>
</dbReference>
<keyword evidence="1 6" id="KW-0245">EGF-like domain</keyword>
<dbReference type="Proteomes" id="UP000515135">
    <property type="component" value="Unplaced"/>
</dbReference>
<dbReference type="PROSITE" id="PS01186">
    <property type="entry name" value="EGF_2"/>
    <property type="match status" value="3"/>
</dbReference>
<keyword evidence="4 6" id="KW-1015">Disulfide bond</keyword>
<dbReference type="Pfam" id="PF00008">
    <property type="entry name" value="EGF"/>
    <property type="match status" value="1"/>
</dbReference>
<accession>A0A6P5ADC8</accession>
<gene>
    <name evidence="9" type="primary">LOC109481627</name>
</gene>
<sequence>MEQHHYICQSDPSPCERNICYNNGVCSTCFNDSYSACSCLPGYAGDKCEIDVDECTDGSNNCNLHATCTNSDGGFTCKCNHGYNGDGVTCTLIPRRVGFWPLDAEHLSNDTSGGGNHGRPVGTTLTEGPHGVRESAFFFAGNTQSYIDIPNNGELDVKRSFTILLYAYHIGGHSILDYRMHGSPGTLFWLFPDKQLYVDIQAPNPHTYYSPMSMPQGQWMFLGVTYDYASGIQAPNPHSYYSPMSMPQQQWMFLGVTYDYASGHVQLWKDGASVGSRNFGQLGHSTANPIRLGCSAAHPLPFHGGMSCVQIYNYALSQQEVQDAQNACTESGIDECAPNPCQNGGTCINGLNSYHCHCTVGYGGELCLTDLDLCAQVACPFNWQCQDEGNHFICLAKNTRLAEPYSCSSASCPDGMYCREEGPTSFSCRAG</sequence>
<dbReference type="InterPro" id="IPR009030">
    <property type="entry name" value="Growth_fac_rcpt_cys_sf"/>
</dbReference>
<dbReference type="PROSITE" id="PS00010">
    <property type="entry name" value="ASX_HYDROXYL"/>
    <property type="match status" value="2"/>
</dbReference>
<feature type="domain" description="EGF-like" evidence="7">
    <location>
        <begin position="332"/>
        <end position="368"/>
    </location>
</feature>
<dbReference type="SUPFAM" id="SSF49899">
    <property type="entry name" value="Concanavalin A-like lectins/glucanases"/>
    <property type="match status" value="2"/>
</dbReference>
<dbReference type="SMART" id="SM00181">
    <property type="entry name" value="EGF"/>
    <property type="match status" value="3"/>
</dbReference>
<dbReference type="PANTHER" id="PTHR47635">
    <property type="entry name" value="CUB DOMAIN-CONTAINING PROTEIN"/>
    <property type="match status" value="1"/>
</dbReference>
<feature type="disulfide bond" evidence="6">
    <location>
        <begin position="20"/>
        <end position="37"/>
    </location>
</feature>
<dbReference type="InterPro" id="IPR013320">
    <property type="entry name" value="ConA-like_dom_sf"/>
</dbReference>
<organism evidence="8 9">
    <name type="scientific">Branchiostoma belcheri</name>
    <name type="common">Amphioxus</name>
    <dbReference type="NCBI Taxonomy" id="7741"/>
    <lineage>
        <taxon>Eukaryota</taxon>
        <taxon>Metazoa</taxon>
        <taxon>Chordata</taxon>
        <taxon>Cephalochordata</taxon>
        <taxon>Leptocardii</taxon>
        <taxon>Amphioxiformes</taxon>
        <taxon>Branchiostomatidae</taxon>
        <taxon>Branchiostoma</taxon>
    </lineage>
</organism>
<dbReference type="SUPFAM" id="SSF57196">
    <property type="entry name" value="EGF/Laminin"/>
    <property type="match status" value="1"/>
</dbReference>
<dbReference type="InterPro" id="IPR000152">
    <property type="entry name" value="EGF-type_Asp/Asn_hydroxyl_site"/>
</dbReference>
<dbReference type="FunFam" id="2.10.25.10:FF:000122">
    <property type="entry name" value="Protein crumbs homolog 2"/>
    <property type="match status" value="1"/>
</dbReference>
<proteinExistence type="predicted"/>
<dbReference type="PANTHER" id="PTHR47635:SF2">
    <property type="entry name" value="LAMG-LIKE JELLYROLL FOLD DOMAIN-CONTAINING PROTEIN"/>
    <property type="match status" value="1"/>
</dbReference>
<evidence type="ECO:0000256" key="2">
    <source>
        <dbReference type="ARBA" id="ARBA00022729"/>
    </source>
</evidence>
<evidence type="ECO:0000313" key="9">
    <source>
        <dbReference type="RefSeq" id="XP_019639766.1"/>
    </source>
</evidence>
<dbReference type="Pfam" id="PF12947">
    <property type="entry name" value="EGF_3"/>
    <property type="match status" value="1"/>
</dbReference>
<protein>
    <submittedName>
        <fullName evidence="9">Fibropellin-1-like</fullName>
    </submittedName>
</protein>
<dbReference type="InterPro" id="IPR018097">
    <property type="entry name" value="EGF_Ca-bd_CS"/>
</dbReference>
<dbReference type="OrthoDB" id="10050293at2759"/>
<dbReference type="RefSeq" id="XP_019639766.1">
    <property type="nucleotide sequence ID" value="XM_019784207.1"/>
</dbReference>